<evidence type="ECO:0000313" key="17">
    <source>
        <dbReference type="EMBL" id="KAG2212964.1"/>
    </source>
</evidence>
<feature type="coiled-coil region" evidence="13">
    <location>
        <begin position="173"/>
        <end position="207"/>
    </location>
</feature>
<feature type="transmembrane region" description="Helical" evidence="15">
    <location>
        <begin position="37"/>
        <end position="61"/>
    </location>
</feature>
<gene>
    <name evidence="17" type="ORF">INT46_008090</name>
</gene>
<keyword evidence="6" id="KW-0851">Voltage-gated channel</keyword>
<keyword evidence="8 13" id="KW-0175">Coiled coil</keyword>
<dbReference type="Gene3D" id="1.20.120.350">
    <property type="entry name" value="Voltage-gated potassium channels. Chain C"/>
    <property type="match status" value="1"/>
</dbReference>
<keyword evidence="11" id="KW-0407">Ion channel</keyword>
<feature type="compositionally biased region" description="Low complexity" evidence="14">
    <location>
        <begin position="8"/>
        <end position="21"/>
    </location>
</feature>
<keyword evidence="9" id="KW-0406">Ion transport</keyword>
<evidence type="ECO:0000256" key="15">
    <source>
        <dbReference type="SAM" id="Phobius"/>
    </source>
</evidence>
<evidence type="ECO:0000256" key="14">
    <source>
        <dbReference type="SAM" id="MobiDB-lite"/>
    </source>
</evidence>
<dbReference type="GO" id="GO:0034702">
    <property type="term" value="C:monoatomic ion channel complex"/>
    <property type="evidence" value="ECO:0007669"/>
    <property type="project" value="UniProtKB-KW"/>
</dbReference>
<evidence type="ECO:0000256" key="9">
    <source>
        <dbReference type="ARBA" id="ARBA00023065"/>
    </source>
</evidence>
<reference evidence="17" key="1">
    <citation type="submission" date="2020-12" db="EMBL/GenBank/DDBJ databases">
        <title>Metabolic potential, ecology and presence of endohyphal bacteria is reflected in genomic diversity of Mucoromycotina.</title>
        <authorList>
            <person name="Muszewska A."/>
            <person name="Okrasinska A."/>
            <person name="Steczkiewicz K."/>
            <person name="Drgas O."/>
            <person name="Orlowska M."/>
            <person name="Perlinska-Lenart U."/>
            <person name="Aleksandrzak-Piekarczyk T."/>
            <person name="Szatraj K."/>
            <person name="Zielenkiewicz U."/>
            <person name="Pilsyk S."/>
            <person name="Malc E."/>
            <person name="Mieczkowski P."/>
            <person name="Kruszewska J.S."/>
            <person name="Biernat P."/>
            <person name="Pawlowska J."/>
        </authorList>
    </citation>
    <scope>NUCLEOTIDE SEQUENCE</scope>
    <source>
        <strain evidence="17">CBS 226.32</strain>
    </source>
</reference>
<evidence type="ECO:0000313" key="18">
    <source>
        <dbReference type="Proteomes" id="UP000650833"/>
    </source>
</evidence>
<dbReference type="OrthoDB" id="427456at2759"/>
<dbReference type="InterPro" id="IPR027359">
    <property type="entry name" value="Volt_channel_dom_sf"/>
</dbReference>
<evidence type="ECO:0000256" key="1">
    <source>
        <dbReference type="ARBA" id="ARBA00004651"/>
    </source>
</evidence>
<evidence type="ECO:0000256" key="5">
    <source>
        <dbReference type="ARBA" id="ARBA00022692"/>
    </source>
</evidence>
<evidence type="ECO:0000256" key="3">
    <source>
        <dbReference type="ARBA" id="ARBA00022448"/>
    </source>
</evidence>
<dbReference type="GO" id="GO:0005886">
    <property type="term" value="C:plasma membrane"/>
    <property type="evidence" value="ECO:0007669"/>
    <property type="project" value="UniProtKB-SubCell"/>
</dbReference>
<evidence type="ECO:0000256" key="13">
    <source>
        <dbReference type="SAM" id="Coils"/>
    </source>
</evidence>
<dbReference type="PANTHER" id="PTHR46480">
    <property type="entry name" value="F20B24.22"/>
    <property type="match status" value="1"/>
</dbReference>
<keyword evidence="4" id="KW-1003">Cell membrane</keyword>
<evidence type="ECO:0000256" key="4">
    <source>
        <dbReference type="ARBA" id="ARBA00022475"/>
    </source>
</evidence>
<comment type="caution">
    <text evidence="17">The sequence shown here is derived from an EMBL/GenBank/DDBJ whole genome shotgun (WGS) entry which is preliminary data.</text>
</comment>
<organism evidence="17 18">
    <name type="scientific">Mucor plumbeus</name>
    <dbReference type="NCBI Taxonomy" id="97098"/>
    <lineage>
        <taxon>Eukaryota</taxon>
        <taxon>Fungi</taxon>
        <taxon>Fungi incertae sedis</taxon>
        <taxon>Mucoromycota</taxon>
        <taxon>Mucoromycotina</taxon>
        <taxon>Mucoromycetes</taxon>
        <taxon>Mucorales</taxon>
        <taxon>Mucorineae</taxon>
        <taxon>Mucoraceae</taxon>
        <taxon>Mucor</taxon>
    </lineage>
</organism>
<keyword evidence="5 15" id="KW-0812">Transmembrane</keyword>
<protein>
    <recommendedName>
        <fullName evidence="2">Voltage-gated hydrogen channel 1</fullName>
    </recommendedName>
    <alternativeName>
        <fullName evidence="12">Hydrogen voltage-gated channel 1</fullName>
    </alternativeName>
</protein>
<evidence type="ECO:0000256" key="2">
    <source>
        <dbReference type="ARBA" id="ARBA00015897"/>
    </source>
</evidence>
<keyword evidence="18" id="KW-1185">Reference proteome</keyword>
<keyword evidence="7 15" id="KW-1133">Transmembrane helix</keyword>
<dbReference type="AlphaFoldDB" id="A0A8H7VFU5"/>
<dbReference type="InterPro" id="IPR031846">
    <property type="entry name" value="Hvcn1"/>
</dbReference>
<feature type="domain" description="Ion transport" evidence="16">
    <location>
        <begin position="39"/>
        <end position="167"/>
    </location>
</feature>
<keyword evidence="10 15" id="KW-0472">Membrane</keyword>
<evidence type="ECO:0000256" key="8">
    <source>
        <dbReference type="ARBA" id="ARBA00023054"/>
    </source>
</evidence>
<sequence>MTSYGSLNTTTGIENENNETTKSWRESLGEKLENEKFHLAVLGLVLIDATCVIIQIVYTFFHECQVPVVLYSGSSHKASYLLIAFEMAEVISIFICLLFLFECLLSLVAFGPKYYLPGWPHWKLHVFDAAVVTTTLILEVGLKGKEREVAGLLIILRLWRVVKIIEAAILSVSYAHEDELEELRASYAELEAKYKQEQEKNQQLLEQQQS</sequence>
<evidence type="ECO:0000259" key="16">
    <source>
        <dbReference type="Pfam" id="PF00520"/>
    </source>
</evidence>
<dbReference type="GO" id="GO:0030171">
    <property type="term" value="F:voltage-gated proton channel activity"/>
    <property type="evidence" value="ECO:0007669"/>
    <property type="project" value="InterPro"/>
</dbReference>
<feature type="region of interest" description="Disordered" evidence="14">
    <location>
        <begin position="1"/>
        <end position="21"/>
    </location>
</feature>
<name>A0A8H7VFU5_9FUNG</name>
<dbReference type="Pfam" id="PF00520">
    <property type="entry name" value="Ion_trans"/>
    <property type="match status" value="1"/>
</dbReference>
<dbReference type="Proteomes" id="UP000650833">
    <property type="component" value="Unassembled WGS sequence"/>
</dbReference>
<evidence type="ECO:0000256" key="10">
    <source>
        <dbReference type="ARBA" id="ARBA00023136"/>
    </source>
</evidence>
<accession>A0A8H7VFU5</accession>
<dbReference type="InterPro" id="IPR005821">
    <property type="entry name" value="Ion_trans_dom"/>
</dbReference>
<feature type="transmembrane region" description="Helical" evidence="15">
    <location>
        <begin position="81"/>
        <end position="110"/>
    </location>
</feature>
<dbReference type="EMBL" id="JAEPRC010000042">
    <property type="protein sequence ID" value="KAG2212964.1"/>
    <property type="molecule type" value="Genomic_DNA"/>
</dbReference>
<evidence type="ECO:0000256" key="11">
    <source>
        <dbReference type="ARBA" id="ARBA00023303"/>
    </source>
</evidence>
<evidence type="ECO:0000256" key="7">
    <source>
        <dbReference type="ARBA" id="ARBA00022989"/>
    </source>
</evidence>
<comment type="subcellular location">
    <subcellularLocation>
        <location evidence="1">Cell membrane</location>
        <topology evidence="1">Multi-pass membrane protein</topology>
    </subcellularLocation>
</comment>
<proteinExistence type="predicted"/>
<evidence type="ECO:0000256" key="6">
    <source>
        <dbReference type="ARBA" id="ARBA00022882"/>
    </source>
</evidence>
<evidence type="ECO:0000256" key="12">
    <source>
        <dbReference type="ARBA" id="ARBA00031989"/>
    </source>
</evidence>
<keyword evidence="3" id="KW-0813">Transport</keyword>
<dbReference type="SUPFAM" id="SSF81324">
    <property type="entry name" value="Voltage-gated potassium channels"/>
    <property type="match status" value="1"/>
</dbReference>
<dbReference type="PANTHER" id="PTHR46480:SF1">
    <property type="entry name" value="VOLTAGE-GATED HYDROGEN CHANNEL 1"/>
    <property type="match status" value="1"/>
</dbReference>